<evidence type="ECO:0000256" key="5">
    <source>
        <dbReference type="ARBA" id="ARBA00022737"/>
    </source>
</evidence>
<protein>
    <recommendedName>
        <fullName evidence="7">tRNA (34-2'-O)-methyltransferase regulator WDR6</fullName>
    </recommendedName>
</protein>
<reference evidence="9" key="2">
    <citation type="submission" date="2015-02" db="UniProtKB">
        <authorList>
            <consortium name="EnsemblMetazoa"/>
        </authorList>
    </citation>
    <scope>IDENTIFICATION</scope>
</reference>
<dbReference type="GO" id="GO:0030488">
    <property type="term" value="P:tRNA methylation"/>
    <property type="evidence" value="ECO:0007669"/>
    <property type="project" value="TreeGrafter"/>
</dbReference>
<dbReference type="InterPro" id="IPR036322">
    <property type="entry name" value="WD40_repeat_dom_sf"/>
</dbReference>
<dbReference type="AlphaFoldDB" id="T1JG63"/>
<dbReference type="PROSITE" id="PS50082">
    <property type="entry name" value="WD_REPEATS_2"/>
    <property type="match status" value="1"/>
</dbReference>
<organism evidence="9 10">
    <name type="scientific">Strigamia maritima</name>
    <name type="common">European centipede</name>
    <name type="synonym">Geophilus maritimus</name>
    <dbReference type="NCBI Taxonomy" id="126957"/>
    <lineage>
        <taxon>Eukaryota</taxon>
        <taxon>Metazoa</taxon>
        <taxon>Ecdysozoa</taxon>
        <taxon>Arthropoda</taxon>
        <taxon>Myriapoda</taxon>
        <taxon>Chilopoda</taxon>
        <taxon>Pleurostigmophora</taxon>
        <taxon>Geophilomorpha</taxon>
        <taxon>Linotaeniidae</taxon>
        <taxon>Strigamia</taxon>
    </lineage>
</organism>
<dbReference type="InterPro" id="IPR001680">
    <property type="entry name" value="WD40_rpt"/>
</dbReference>
<comment type="similarity">
    <text evidence="6">Belongs to the WD repeat WDR6 family.</text>
</comment>
<dbReference type="STRING" id="126957.T1JG63"/>
<keyword evidence="4" id="KW-0819">tRNA processing</keyword>
<evidence type="ECO:0000256" key="1">
    <source>
        <dbReference type="ARBA" id="ARBA00004496"/>
    </source>
</evidence>
<evidence type="ECO:0000313" key="10">
    <source>
        <dbReference type="Proteomes" id="UP000014500"/>
    </source>
</evidence>
<dbReference type="PANTHER" id="PTHR14344:SF3">
    <property type="entry name" value="WD REPEAT-CONTAINING PROTEIN 6"/>
    <property type="match status" value="1"/>
</dbReference>
<dbReference type="InterPro" id="IPR015943">
    <property type="entry name" value="WD40/YVTN_repeat-like_dom_sf"/>
</dbReference>
<dbReference type="Proteomes" id="UP000014500">
    <property type="component" value="Unassembled WGS sequence"/>
</dbReference>
<accession>T1JG63</accession>
<dbReference type="EnsemblMetazoa" id="SMAR012832-RA">
    <property type="protein sequence ID" value="SMAR012832-PA"/>
    <property type="gene ID" value="SMAR012832"/>
</dbReference>
<dbReference type="Pfam" id="PF00400">
    <property type="entry name" value="WD40"/>
    <property type="match status" value="3"/>
</dbReference>
<evidence type="ECO:0000256" key="4">
    <source>
        <dbReference type="ARBA" id="ARBA00022694"/>
    </source>
</evidence>
<evidence type="ECO:0000256" key="8">
    <source>
        <dbReference type="PROSITE-ProRule" id="PRU00221"/>
    </source>
</evidence>
<evidence type="ECO:0000256" key="7">
    <source>
        <dbReference type="ARBA" id="ARBA00040154"/>
    </source>
</evidence>
<dbReference type="PANTHER" id="PTHR14344">
    <property type="entry name" value="WD REPEAT PROTEIN"/>
    <property type="match status" value="1"/>
</dbReference>
<dbReference type="eggNOG" id="KOG0974">
    <property type="taxonomic scope" value="Eukaryota"/>
</dbReference>
<dbReference type="SMART" id="SM00320">
    <property type="entry name" value="WD40"/>
    <property type="match status" value="10"/>
</dbReference>
<dbReference type="EMBL" id="JH432192">
    <property type="status" value="NOT_ANNOTATED_CDS"/>
    <property type="molecule type" value="Genomic_DNA"/>
</dbReference>
<dbReference type="OMA" id="IIVWSCF"/>
<dbReference type="PhylomeDB" id="T1JG63"/>
<dbReference type="Gene3D" id="2.130.10.10">
    <property type="entry name" value="YVTN repeat-like/Quinoprotein amine dehydrogenase"/>
    <property type="match status" value="4"/>
</dbReference>
<dbReference type="PROSITE" id="PS50294">
    <property type="entry name" value="WD_REPEATS_REGION"/>
    <property type="match status" value="1"/>
</dbReference>
<feature type="repeat" description="WD" evidence="8">
    <location>
        <begin position="214"/>
        <end position="247"/>
    </location>
</feature>
<dbReference type="SUPFAM" id="SSF50978">
    <property type="entry name" value="WD40 repeat-like"/>
    <property type="match status" value="3"/>
</dbReference>
<keyword evidence="5" id="KW-0677">Repeat</keyword>
<proteinExistence type="inferred from homology"/>
<dbReference type="HOGENOM" id="CLU_002615_0_0_1"/>
<evidence type="ECO:0000313" key="9">
    <source>
        <dbReference type="EnsemblMetazoa" id="SMAR012832-PA"/>
    </source>
</evidence>
<sequence length="1044" mass="116468">MAEEDIVDGEDVIFYPAATSAHQVAGFGRPSGEGAHLCVYDTESRDLIHQQQVLKGSNVHGIRICEWPIVSTPDDENLTESSVADDPLHQWFHASVFGGKSLRVLRICSPTTSSVLLEDVSPVFTFEDWIWEVVWITKETVSTVYNKQYLALAFGHNAVTLWDWEHGVRVLNVHCEETCILLAVLGGTVFHDVIIWCPSEHSVSKEKKRVIHRLQGHEGVIFSVAYNACLQLICSTSDDRSVRLWSVVIPSKSGSELTSDEWASASINLKSVLYGHTARVWKAIPLGHCLVSAGEDSFLCVWDYKGAVMQKIQAHNGGKIWSVAVDDCETWVASGGSDAGIQLWPISQNALTNSRVPVSVPLPILSSPSNVLIEAEDFPRTIALLDIQHILVMTNEGMLYCHDSATDQWSVLVNDNIYRSYCLLVPDPFGQYVALGSLSGQILVINTDIREGSIAAFQCVRQQIYSDKILAICWLDQKRLLTCGTQGNMLLWHLCNSGGCLQLTLHRDFLLPMCKQRWISTAAFIPQNSRIVCGDRDGNVHLFAYDGRCMTSEQPISVPLQSLFGIHTLNGVAHVVHHNGRIYTAGRDGIVKIFSLKEGGLVEERGIKVSNCLDWISRILFIKDTMYILGFHRKDFIVWSWEQQCSVFTLPCGGGHRSWDFKMSTDGVRLVYIRGNEVLQCYVDSSFHIPYILRPSLHGRRICSLLHLFSVMKDTEELNVCATASEDNTIKIIAFMCNKNCDKWHLVCTLHGHISSVRTLAACTVYTEEEEDSQPSQLLLLSAGGRAQVKLWQLSPTSCQDVCHPQLLASHMLRGTRKLSRKPWKKRAELVDDPETRYMDFMIVAVCEVDDQQPAHLYVAAGACSDGFIRSGPANDESVATSDIQLVPFHTIHLHQSGINSLLIRFITEDKFLLTTGGDDNAFHLVMFEINDSPNNVEVKVVASGSAPSAHAAQITEIQSLPRDMLVTVSIDQRVNLWKWQLNGSEIVLKLLASRVSTVADIGTMDVWQDRKYGGHDFHTVCVAGEGFQLFRCFLPNPQVERLI</sequence>
<comment type="subcellular location">
    <subcellularLocation>
        <location evidence="1">Cytoplasm</location>
    </subcellularLocation>
</comment>
<keyword evidence="2" id="KW-0963">Cytoplasm</keyword>
<dbReference type="GO" id="GO:0005737">
    <property type="term" value="C:cytoplasm"/>
    <property type="evidence" value="ECO:0007669"/>
    <property type="project" value="UniProtKB-SubCell"/>
</dbReference>
<evidence type="ECO:0000256" key="3">
    <source>
        <dbReference type="ARBA" id="ARBA00022574"/>
    </source>
</evidence>
<evidence type="ECO:0000256" key="6">
    <source>
        <dbReference type="ARBA" id="ARBA00038255"/>
    </source>
</evidence>
<dbReference type="InterPro" id="IPR051973">
    <property type="entry name" value="tRNA_Anticodon_Mtase-Reg"/>
</dbReference>
<keyword evidence="10" id="KW-1185">Reference proteome</keyword>
<name>T1JG63_STRMM</name>
<reference evidence="10" key="1">
    <citation type="submission" date="2011-05" db="EMBL/GenBank/DDBJ databases">
        <authorList>
            <person name="Richards S.R."/>
            <person name="Qu J."/>
            <person name="Jiang H."/>
            <person name="Jhangiani S.N."/>
            <person name="Agravi P."/>
            <person name="Goodspeed R."/>
            <person name="Gross S."/>
            <person name="Mandapat C."/>
            <person name="Jackson L."/>
            <person name="Mathew T."/>
            <person name="Pu L."/>
            <person name="Thornton R."/>
            <person name="Saada N."/>
            <person name="Wilczek-Boney K.B."/>
            <person name="Lee S."/>
            <person name="Kovar C."/>
            <person name="Wu Y."/>
            <person name="Scherer S.E."/>
            <person name="Worley K.C."/>
            <person name="Muzny D.M."/>
            <person name="Gibbs R."/>
        </authorList>
    </citation>
    <scope>NUCLEOTIDE SEQUENCE</scope>
    <source>
        <strain evidence="10">Brora</strain>
    </source>
</reference>
<evidence type="ECO:0000256" key="2">
    <source>
        <dbReference type="ARBA" id="ARBA00022490"/>
    </source>
</evidence>
<keyword evidence="3 8" id="KW-0853">WD repeat</keyword>